<evidence type="ECO:0000256" key="1">
    <source>
        <dbReference type="SAM" id="MobiDB-lite"/>
    </source>
</evidence>
<organism evidence="2 3">
    <name type="scientific">Elysia marginata</name>
    <dbReference type="NCBI Taxonomy" id="1093978"/>
    <lineage>
        <taxon>Eukaryota</taxon>
        <taxon>Metazoa</taxon>
        <taxon>Spiralia</taxon>
        <taxon>Lophotrochozoa</taxon>
        <taxon>Mollusca</taxon>
        <taxon>Gastropoda</taxon>
        <taxon>Heterobranchia</taxon>
        <taxon>Euthyneura</taxon>
        <taxon>Panpulmonata</taxon>
        <taxon>Sacoglossa</taxon>
        <taxon>Placobranchoidea</taxon>
        <taxon>Plakobranchidae</taxon>
        <taxon>Elysia</taxon>
    </lineage>
</organism>
<sequence length="189" mass="21043">MARWREISRRKATCTQQHCLQTFPLRHHGILTPVSAGTNVFVCIGRYSVKRSYSRHNRGKKELIEHYDAAQSSFTIKHREETRNIKTYFITGRKPGKTGIPGLMETADRRPPQFQKKGAGGGDTSAEAENGNSALATAELFAPPVPDPMSEDNDQDNKGEEDPGEISYVILYTTHPSSPCPPTPLFLMV</sequence>
<evidence type="ECO:0000313" key="2">
    <source>
        <dbReference type="EMBL" id="GFR57624.1"/>
    </source>
</evidence>
<reference evidence="2 3" key="1">
    <citation type="journal article" date="2021" name="Elife">
        <title>Chloroplast acquisition without the gene transfer in kleptoplastic sea slugs, Plakobranchus ocellatus.</title>
        <authorList>
            <person name="Maeda T."/>
            <person name="Takahashi S."/>
            <person name="Yoshida T."/>
            <person name="Shimamura S."/>
            <person name="Takaki Y."/>
            <person name="Nagai Y."/>
            <person name="Toyoda A."/>
            <person name="Suzuki Y."/>
            <person name="Arimoto A."/>
            <person name="Ishii H."/>
            <person name="Satoh N."/>
            <person name="Nishiyama T."/>
            <person name="Hasebe M."/>
            <person name="Maruyama T."/>
            <person name="Minagawa J."/>
            <person name="Obokata J."/>
            <person name="Shigenobu S."/>
        </authorList>
    </citation>
    <scope>NUCLEOTIDE SEQUENCE [LARGE SCALE GENOMIC DNA]</scope>
</reference>
<accession>A0AAV4EAC3</accession>
<proteinExistence type="predicted"/>
<name>A0AAV4EAC3_9GAST</name>
<dbReference type="EMBL" id="BMAT01007103">
    <property type="protein sequence ID" value="GFR57624.1"/>
    <property type="molecule type" value="Genomic_DNA"/>
</dbReference>
<dbReference type="Proteomes" id="UP000762676">
    <property type="component" value="Unassembled WGS sequence"/>
</dbReference>
<protein>
    <submittedName>
        <fullName evidence="2">Adenylyl cyclase</fullName>
    </submittedName>
</protein>
<gene>
    <name evidence="2" type="ORF">ElyMa_003461100</name>
</gene>
<dbReference type="AlphaFoldDB" id="A0AAV4EAC3"/>
<feature type="region of interest" description="Disordered" evidence="1">
    <location>
        <begin position="104"/>
        <end position="129"/>
    </location>
</feature>
<evidence type="ECO:0000313" key="3">
    <source>
        <dbReference type="Proteomes" id="UP000762676"/>
    </source>
</evidence>
<keyword evidence="3" id="KW-1185">Reference proteome</keyword>
<feature type="region of interest" description="Disordered" evidence="1">
    <location>
        <begin position="141"/>
        <end position="166"/>
    </location>
</feature>
<comment type="caution">
    <text evidence="2">The sequence shown here is derived from an EMBL/GenBank/DDBJ whole genome shotgun (WGS) entry which is preliminary data.</text>
</comment>